<evidence type="ECO:0000313" key="14">
    <source>
        <dbReference type="Proteomes" id="UP000290289"/>
    </source>
</evidence>
<evidence type="ECO:0000313" key="13">
    <source>
        <dbReference type="EMBL" id="RXH98824.1"/>
    </source>
</evidence>
<evidence type="ECO:0000256" key="2">
    <source>
        <dbReference type="ARBA" id="ARBA00007806"/>
    </source>
</evidence>
<dbReference type="InterPro" id="IPR011013">
    <property type="entry name" value="Gal_mutarotase_sf_dom"/>
</dbReference>
<dbReference type="EC" id="3.2.1.20" evidence="3"/>
<dbReference type="EMBL" id="RDQH01000331">
    <property type="protein sequence ID" value="RXH98824.1"/>
    <property type="molecule type" value="Genomic_DNA"/>
</dbReference>
<feature type="domain" description="Glycoside hydrolase family 31 TIM barrel" evidence="10">
    <location>
        <begin position="1154"/>
        <end position="1397"/>
    </location>
</feature>
<keyword evidence="7" id="KW-0326">Glycosidase</keyword>
<feature type="domain" description="Glycosyl hydrolase family 31 C-terminal" evidence="12">
    <location>
        <begin position="651"/>
        <end position="740"/>
    </location>
</feature>
<evidence type="ECO:0000256" key="4">
    <source>
        <dbReference type="ARBA" id="ARBA00022729"/>
    </source>
</evidence>
<keyword evidence="14" id="KW-1185">Reference proteome</keyword>
<dbReference type="SUPFAM" id="SSF74650">
    <property type="entry name" value="Galactose mutarotase-like"/>
    <property type="match status" value="2"/>
</dbReference>
<comment type="catalytic activity">
    <reaction evidence="1">
        <text>Hydrolysis of terminal, non-reducing (1-&gt;4)-linked alpha-D-glucose residues with release of alpha-D-glucose.</text>
        <dbReference type="EC" id="3.2.1.20"/>
    </reaction>
</comment>
<dbReference type="Gene3D" id="2.60.40.1760">
    <property type="entry name" value="glycosyl hydrolase (family 31)"/>
    <property type="match status" value="2"/>
</dbReference>
<organism evidence="13 14">
    <name type="scientific">Malus domestica</name>
    <name type="common">Apple</name>
    <name type="synonym">Pyrus malus</name>
    <dbReference type="NCBI Taxonomy" id="3750"/>
    <lineage>
        <taxon>Eukaryota</taxon>
        <taxon>Viridiplantae</taxon>
        <taxon>Streptophyta</taxon>
        <taxon>Embryophyta</taxon>
        <taxon>Tracheophyta</taxon>
        <taxon>Spermatophyta</taxon>
        <taxon>Magnoliopsida</taxon>
        <taxon>eudicotyledons</taxon>
        <taxon>Gunneridae</taxon>
        <taxon>Pentapetalae</taxon>
        <taxon>rosids</taxon>
        <taxon>fabids</taxon>
        <taxon>Rosales</taxon>
        <taxon>Rosaceae</taxon>
        <taxon>Amygdaloideae</taxon>
        <taxon>Maleae</taxon>
        <taxon>Malus</taxon>
    </lineage>
</organism>
<dbReference type="PANTHER" id="PTHR22762:SF133">
    <property type="entry name" value="P-TYPE DOMAIN-CONTAINING PROTEIN"/>
    <property type="match status" value="1"/>
</dbReference>
<dbReference type="CDD" id="cd06602">
    <property type="entry name" value="GH31_MGAM_SI_GAA"/>
    <property type="match status" value="1"/>
</dbReference>
<evidence type="ECO:0000256" key="3">
    <source>
        <dbReference type="ARBA" id="ARBA00012741"/>
    </source>
</evidence>
<evidence type="ECO:0000259" key="10">
    <source>
        <dbReference type="Pfam" id="PF01055"/>
    </source>
</evidence>
<feature type="domain" description="Glycoside hydrolase family 31 N-terminal" evidence="11">
    <location>
        <begin position="988"/>
        <end position="1086"/>
    </location>
</feature>
<dbReference type="GO" id="GO:0030246">
    <property type="term" value="F:carbohydrate binding"/>
    <property type="evidence" value="ECO:0007669"/>
    <property type="project" value="InterPro"/>
</dbReference>
<dbReference type="CDD" id="cd14752">
    <property type="entry name" value="GH31_N"/>
    <property type="match status" value="2"/>
</dbReference>
<feature type="domain" description="Glycoside hydrolase family 31 TIM barrel" evidence="10">
    <location>
        <begin position="295"/>
        <end position="642"/>
    </location>
</feature>
<evidence type="ECO:0000259" key="12">
    <source>
        <dbReference type="Pfam" id="PF21365"/>
    </source>
</evidence>
<feature type="domain" description="Glycoside hydrolase family 31 N-terminal" evidence="11">
    <location>
        <begin position="81"/>
        <end position="228"/>
    </location>
</feature>
<evidence type="ECO:0000256" key="9">
    <source>
        <dbReference type="SAM" id="SignalP"/>
    </source>
</evidence>
<dbReference type="InterPro" id="IPR000322">
    <property type="entry name" value="Glyco_hydro_31_TIM"/>
</dbReference>
<dbReference type="SUPFAM" id="SSF51445">
    <property type="entry name" value="(Trans)glycosidases"/>
    <property type="match status" value="2"/>
</dbReference>
<evidence type="ECO:0000256" key="5">
    <source>
        <dbReference type="ARBA" id="ARBA00022801"/>
    </source>
</evidence>
<proteinExistence type="inferred from homology"/>
<dbReference type="InterPro" id="IPR013780">
    <property type="entry name" value="Glyco_hydro_b"/>
</dbReference>
<dbReference type="PROSITE" id="PS00129">
    <property type="entry name" value="GLYCOSYL_HYDROL_F31_1"/>
    <property type="match status" value="2"/>
</dbReference>
<evidence type="ECO:0000256" key="6">
    <source>
        <dbReference type="ARBA" id="ARBA00023180"/>
    </source>
</evidence>
<dbReference type="PANTHER" id="PTHR22762">
    <property type="entry name" value="ALPHA-GLUCOSIDASE"/>
    <property type="match status" value="1"/>
</dbReference>
<dbReference type="GO" id="GO:0005975">
    <property type="term" value="P:carbohydrate metabolic process"/>
    <property type="evidence" value="ECO:0007669"/>
    <property type="project" value="InterPro"/>
</dbReference>
<dbReference type="STRING" id="3750.A0A498JYE8"/>
<dbReference type="FunFam" id="3.20.20.80:FF:000016">
    <property type="entry name" value="Maltase-glucoamylase, intestinal"/>
    <property type="match status" value="2"/>
</dbReference>
<reference evidence="13 14" key="1">
    <citation type="submission" date="2018-10" db="EMBL/GenBank/DDBJ databases">
        <title>A high-quality apple genome assembly.</title>
        <authorList>
            <person name="Hu J."/>
        </authorList>
    </citation>
    <scope>NUCLEOTIDE SEQUENCE [LARGE SCALE GENOMIC DNA]</scope>
    <source>
        <strain evidence="14">cv. HFTH1</strain>
        <tissue evidence="13">Young leaf</tissue>
    </source>
</reference>
<dbReference type="PROSITE" id="PS00707">
    <property type="entry name" value="GLYCOSYL_HYDROL_F31_2"/>
    <property type="match status" value="1"/>
</dbReference>
<keyword evidence="4 9" id="KW-0732">Signal</keyword>
<dbReference type="InterPro" id="IPR017853">
    <property type="entry name" value="GH"/>
</dbReference>
<dbReference type="InterPro" id="IPR030459">
    <property type="entry name" value="Glyco_hydro_31_CS"/>
</dbReference>
<dbReference type="InterPro" id="IPR025887">
    <property type="entry name" value="Glyco_hydro_31_N_dom"/>
</dbReference>
<keyword evidence="6" id="KW-0325">Glycoprotein</keyword>
<dbReference type="Gene3D" id="3.20.20.80">
    <property type="entry name" value="Glycosidases"/>
    <property type="match status" value="2"/>
</dbReference>
<evidence type="ECO:0000256" key="7">
    <source>
        <dbReference type="ARBA" id="ARBA00023295"/>
    </source>
</evidence>
<dbReference type="Pfam" id="PF13802">
    <property type="entry name" value="Gal_mutarotas_2"/>
    <property type="match status" value="2"/>
</dbReference>
<dbReference type="InterPro" id="IPR030458">
    <property type="entry name" value="Glyco_hydro_31_AS"/>
</dbReference>
<evidence type="ECO:0000256" key="1">
    <source>
        <dbReference type="ARBA" id="ARBA00001657"/>
    </source>
</evidence>
<sequence length="1431" mass="159908">MDRRLHLPFFFFFLSVFYLASSAKAIAEAETAVGYGYRILSVNYYNSSRNSLTANLGLIKPSSLYGPDIPNLNLHASCETKDRLRIRITDSKQQRWEIPQNMIPRQTKTPTPTPTPHCISSSDFVFTLRNTTPFGFTITRRSSNDVIFDTSPKSSDPNTFLVFKDQYIQLSSSLPQNRSSIFGLGEHTKPSFKIIPNQTLTLWNADIGSVNPDLNLYGSHPFYLDVRSASQDGGKTGAGTSHGVLLLNSNGMDITYSGARITYKVIGGIVDLYFFSGPTPELVVEQYTELIGRPTPMPYWSFGFHQCRYGYKNVSDVEGVVAGYAKASIPLEVMWTDIDYMDAYKDFTLDPVNFPLDRMKKFVNTLHQNGQKYVLILDPGISNNDTYETYIRGKKADIFIKRNGIPYLGSVWPGDVYFPDFAHPSTEKYWANEIQIFQDALPFDGLWLDMNEISNFITSPPTPSSTLDDPPFKINNSGVLRPINNKTVPASTLHFGNITEYNAHNLYGLLEAKATNEALINVTGKRPFILSRSTFVSSGKYTAHWTGDNSAQWSDLAYTIPGILNFGLFGVPMVGADICGFSGNTTEELCRRWIQLGAFYPFSRDHSDKFTIRQELYLWDSVAETSRKVLGLRYRLLPLFYTSMYEAHKKGTPIARPLFFSFPQDTTTYEVNTQFLIGRGVMVSPVLKPGVNSVDAYFPAGNWFDLFNYSKSVSVSSGQYIRLDAPPDHINVHVHEGNILALQGEALTTQGARKTAFELLVVFSSSGQITGEVFLDDGEEIEMGGEGGKWSLVRFNSGTEKGSVFVSSNVVNGGFALSEKWIIDKVTFIGLEKVGHGFEGYALNIAKGANLKGTSDMRASFDRNKQFVTVVISDLSILIGAEFNLFASFNGQQGNDEAVGFGYAVQSVPNSSATLTANLRLINTSSTYGPDISSLTLYASYETKDRLRVRIIDSNHQRWEIPQDIIPRQTLNSTTPPPDSELVFTLRNTTPFGFTVTRRSTNDVVFDTSPDPSNSSTFLVFRDQYIQLSSSLPQNRSSFFGLGEHTKSTFKLIPGTTFIFRGADMPSIQTDVNLYGSHPFYLDVRSSSSDGKPDGAGTSHGVLLLNNNGMDIRYDGDRITYKAIGGVVHLYFFAGPTPELVLQQYTELIGRPAPMLYWSFGFHQSGYGYKNVSDLEGVVAGYANASIPLEVMWTDIDHMDAFKDFTLDPVNFPVDKMQNFVNTLHNNSQKYVLIVNPGISTNASYETLTRGKQADIFIKSDGSYYQGKVWPGDVYFPDFIHPQSESYWTNEIKIFKETLPFDGLWLDMNENANFLTSPQTQNSTLDDPPYKINNGGNQRPIIRNTVPGSALHFGNVTEYDVHNLFGLLESKATNKALLNITEKRPFVLSRSTFMNSGSTLDRRQRREMGGFGIFHSSHFELWTLRSSEGWS</sequence>
<dbReference type="FunFam" id="2.60.40.1180:FF:000044">
    <property type="entry name" value="Alpha-glucosidase 1"/>
    <property type="match status" value="1"/>
</dbReference>
<dbReference type="GO" id="GO:0090599">
    <property type="term" value="F:alpha-glucosidase activity"/>
    <property type="evidence" value="ECO:0007669"/>
    <property type="project" value="UniProtKB-ARBA"/>
</dbReference>
<evidence type="ECO:0000256" key="8">
    <source>
        <dbReference type="ARBA" id="ARBA00041343"/>
    </source>
</evidence>
<name>A0A498JYE8_MALDO</name>
<dbReference type="SUPFAM" id="SSF51011">
    <property type="entry name" value="Glycosyl hydrolase domain"/>
    <property type="match status" value="1"/>
</dbReference>
<protein>
    <recommendedName>
        <fullName evidence="3">alpha-glucosidase</fullName>
        <ecNumber evidence="3">3.2.1.20</ecNumber>
    </recommendedName>
    <alternativeName>
        <fullName evidence="8">Maltase</fullName>
    </alternativeName>
</protein>
<dbReference type="Gene3D" id="2.60.40.1180">
    <property type="entry name" value="Golgi alpha-mannosidase II"/>
    <property type="match status" value="2"/>
</dbReference>
<dbReference type="Pfam" id="PF21365">
    <property type="entry name" value="Glyco_hydro_31_3rd"/>
    <property type="match status" value="1"/>
</dbReference>
<feature type="chain" id="PRO_5019749209" description="alpha-glucosidase" evidence="9">
    <location>
        <begin position="23"/>
        <end position="1431"/>
    </location>
</feature>
<evidence type="ECO:0000259" key="11">
    <source>
        <dbReference type="Pfam" id="PF13802"/>
    </source>
</evidence>
<dbReference type="Pfam" id="PF01055">
    <property type="entry name" value="Glyco_hydro_31_2nd"/>
    <property type="match status" value="2"/>
</dbReference>
<dbReference type="Proteomes" id="UP000290289">
    <property type="component" value="Chromosome 5"/>
</dbReference>
<accession>A0A498JYE8</accession>
<feature type="signal peptide" evidence="9">
    <location>
        <begin position="1"/>
        <end position="22"/>
    </location>
</feature>
<comment type="caution">
    <text evidence="13">The sequence shown here is derived from an EMBL/GenBank/DDBJ whole genome shotgun (WGS) entry which is preliminary data.</text>
</comment>
<dbReference type="InterPro" id="IPR048395">
    <property type="entry name" value="Glyco_hydro_31_C"/>
</dbReference>
<gene>
    <name evidence="13" type="ORF">DVH24_011149</name>
</gene>
<keyword evidence="5" id="KW-0378">Hydrolase</keyword>
<comment type="similarity">
    <text evidence="2">Belongs to the glycosyl hydrolase 31 family.</text>
</comment>